<keyword evidence="3" id="KW-1185">Reference proteome</keyword>
<gene>
    <name evidence="2" type="ORF">BB559_007504</name>
</gene>
<dbReference type="STRING" id="61424.A0A2T9XX35"/>
<feature type="compositionally biased region" description="Basic residues" evidence="1">
    <location>
        <begin position="92"/>
        <end position="103"/>
    </location>
</feature>
<dbReference type="Proteomes" id="UP000245699">
    <property type="component" value="Unassembled WGS sequence"/>
</dbReference>
<feature type="compositionally biased region" description="Basic residues" evidence="1">
    <location>
        <begin position="50"/>
        <end position="62"/>
    </location>
</feature>
<feature type="compositionally biased region" description="Basic and acidic residues" evidence="1">
    <location>
        <begin position="23"/>
        <end position="49"/>
    </location>
</feature>
<dbReference type="EMBL" id="MBFT01001258">
    <property type="protein sequence ID" value="PVU84647.1"/>
    <property type="molecule type" value="Genomic_DNA"/>
</dbReference>
<feature type="region of interest" description="Disordered" evidence="1">
    <location>
        <begin position="1"/>
        <end position="129"/>
    </location>
</feature>
<organism evidence="2 3">
    <name type="scientific">Furculomyces boomerangus</name>
    <dbReference type="NCBI Taxonomy" id="61424"/>
    <lineage>
        <taxon>Eukaryota</taxon>
        <taxon>Fungi</taxon>
        <taxon>Fungi incertae sedis</taxon>
        <taxon>Zoopagomycota</taxon>
        <taxon>Kickxellomycotina</taxon>
        <taxon>Harpellomycetes</taxon>
        <taxon>Harpellales</taxon>
        <taxon>Harpellaceae</taxon>
        <taxon>Furculomyces</taxon>
    </lineage>
</organism>
<comment type="caution">
    <text evidence="2">The sequence shown here is derived from an EMBL/GenBank/DDBJ whole genome shotgun (WGS) entry which is preliminary data.</text>
</comment>
<sequence length="284" mass="33665">MDDRNRSHRYQYSIKQKRSRSRSTGERKSISSDKRKESSSSKRKDDYHRKEHKKSEKRSKHKNYSDSSDYNSESGTDFSSDSGADTDSDSYKHRKTERRKEKKKSRDSDIKKSKGKKKSKSSSKSSSSNKWGKYGIIYETDIYSKQQEFIAWLIETKKIYFENLSQLDTKKWFRSFIEDFNTCAMPHKKFYDFAKWEAKKAKKEDPRAKESQNNLGQVDLFRDQELLRANRKRNVLSTPSYSMSKEQLGELRQVQNERISAEKLKQMGFKPKEGMGVRYEDQYS</sequence>
<evidence type="ECO:0000313" key="2">
    <source>
        <dbReference type="EMBL" id="PVU84647.1"/>
    </source>
</evidence>
<proteinExistence type="predicted"/>
<evidence type="ECO:0000313" key="3">
    <source>
        <dbReference type="Proteomes" id="UP000245699"/>
    </source>
</evidence>
<name>A0A2T9XX35_9FUNG</name>
<dbReference type="AlphaFoldDB" id="A0A2T9XX35"/>
<feature type="compositionally biased region" description="Low complexity" evidence="1">
    <location>
        <begin position="65"/>
        <end position="85"/>
    </location>
</feature>
<accession>A0A2T9XX35</accession>
<dbReference type="OrthoDB" id="2538345at2759"/>
<dbReference type="PANTHER" id="PTHR34689:SF1">
    <property type="entry name" value="NUCLEIC ACID-BINDING PROTEIN"/>
    <property type="match status" value="1"/>
</dbReference>
<reference evidence="2 3" key="1">
    <citation type="journal article" date="2018" name="MBio">
        <title>Comparative Genomics Reveals the Core Gene Toolbox for the Fungus-Insect Symbiosis.</title>
        <authorList>
            <person name="Wang Y."/>
            <person name="Stata M."/>
            <person name="Wang W."/>
            <person name="Stajich J.E."/>
            <person name="White M.M."/>
            <person name="Moncalvo J.M."/>
        </authorList>
    </citation>
    <scope>NUCLEOTIDE SEQUENCE [LARGE SCALE GENOMIC DNA]</scope>
    <source>
        <strain evidence="2 3">AUS-77-4</strain>
    </source>
</reference>
<protein>
    <submittedName>
        <fullName evidence="2">Uncharacterized protein</fullName>
    </submittedName>
</protein>
<evidence type="ECO:0000256" key="1">
    <source>
        <dbReference type="SAM" id="MobiDB-lite"/>
    </source>
</evidence>
<dbReference type="PANTHER" id="PTHR34689">
    <property type="entry name" value="NUCLEIC ACID-BINDING PROTEIN"/>
    <property type="match status" value="1"/>
</dbReference>